<dbReference type="EMBL" id="MDYQ01000173">
    <property type="protein sequence ID" value="PRP79717.1"/>
    <property type="molecule type" value="Genomic_DNA"/>
</dbReference>
<dbReference type="AlphaFoldDB" id="A0A2P6N704"/>
<evidence type="ECO:0000313" key="2">
    <source>
        <dbReference type="Proteomes" id="UP000241769"/>
    </source>
</evidence>
<dbReference type="InParanoid" id="A0A2P6N704"/>
<reference evidence="1 2" key="1">
    <citation type="journal article" date="2018" name="Genome Biol. Evol.">
        <title>Multiple Roots of Fruiting Body Formation in Amoebozoa.</title>
        <authorList>
            <person name="Hillmann F."/>
            <person name="Forbes G."/>
            <person name="Novohradska S."/>
            <person name="Ferling I."/>
            <person name="Riege K."/>
            <person name="Groth M."/>
            <person name="Westermann M."/>
            <person name="Marz M."/>
            <person name="Spaller T."/>
            <person name="Winckler T."/>
            <person name="Schaap P."/>
            <person name="Glockner G."/>
        </authorList>
    </citation>
    <scope>NUCLEOTIDE SEQUENCE [LARGE SCALE GENOMIC DNA]</scope>
    <source>
        <strain evidence="1 2">Jena</strain>
    </source>
</reference>
<organism evidence="1 2">
    <name type="scientific">Planoprotostelium fungivorum</name>
    <dbReference type="NCBI Taxonomy" id="1890364"/>
    <lineage>
        <taxon>Eukaryota</taxon>
        <taxon>Amoebozoa</taxon>
        <taxon>Evosea</taxon>
        <taxon>Variosea</taxon>
        <taxon>Cavosteliida</taxon>
        <taxon>Cavosteliaceae</taxon>
        <taxon>Planoprotostelium</taxon>
    </lineage>
</organism>
<evidence type="ECO:0000313" key="1">
    <source>
        <dbReference type="EMBL" id="PRP79717.1"/>
    </source>
</evidence>
<keyword evidence="2" id="KW-1185">Reference proteome</keyword>
<accession>A0A2P6N704</accession>
<gene>
    <name evidence="1" type="ORF">PROFUN_12651</name>
</gene>
<sequence>MDYDLVKTFPVKRTKPKTFDELLVTASMSKSDSRQERSALLQSKRCYLIMCNFKQFWIRIMGCHYVYWHFYNPSIEFDVVEGSSHILRR</sequence>
<dbReference type="Proteomes" id="UP000241769">
    <property type="component" value="Unassembled WGS sequence"/>
</dbReference>
<protein>
    <submittedName>
        <fullName evidence="1">Uncharacterized protein</fullName>
    </submittedName>
</protein>
<proteinExistence type="predicted"/>
<name>A0A2P6N704_9EUKA</name>
<comment type="caution">
    <text evidence="1">The sequence shown here is derived from an EMBL/GenBank/DDBJ whole genome shotgun (WGS) entry which is preliminary data.</text>
</comment>